<evidence type="ECO:0000313" key="2">
    <source>
        <dbReference type="EMBL" id="RIB19881.1"/>
    </source>
</evidence>
<dbReference type="InterPro" id="IPR001660">
    <property type="entry name" value="SAM"/>
</dbReference>
<protein>
    <recommendedName>
        <fullName evidence="1">SAM domain-containing protein</fullName>
    </recommendedName>
</protein>
<evidence type="ECO:0000313" key="3">
    <source>
        <dbReference type="Proteomes" id="UP000266673"/>
    </source>
</evidence>
<dbReference type="AlphaFoldDB" id="A0A397VDG3"/>
<organism evidence="2 3">
    <name type="scientific">Gigaspora rosea</name>
    <dbReference type="NCBI Taxonomy" id="44941"/>
    <lineage>
        <taxon>Eukaryota</taxon>
        <taxon>Fungi</taxon>
        <taxon>Fungi incertae sedis</taxon>
        <taxon>Mucoromycota</taxon>
        <taxon>Glomeromycotina</taxon>
        <taxon>Glomeromycetes</taxon>
        <taxon>Diversisporales</taxon>
        <taxon>Gigasporaceae</taxon>
        <taxon>Gigaspora</taxon>
    </lineage>
</organism>
<dbReference type="SMART" id="SM00454">
    <property type="entry name" value="SAM"/>
    <property type="match status" value="1"/>
</dbReference>
<dbReference type="SUPFAM" id="SSF47769">
    <property type="entry name" value="SAM/Pointed domain"/>
    <property type="match status" value="1"/>
</dbReference>
<keyword evidence="3" id="KW-1185">Reference proteome</keyword>
<sequence>MDQPDMAGDPVKNYLNEYYAPDFNVNMNTYYYYCKLVLSSLQGQERTSTINRFLKLENKSFSQAIKIPSVVKVKKWKQSDVIKYLQSKKNDLDLKDEYINIIGKQDISGPEFLKLTKEELKMVGMPIGPAIRIVDHTQKLSSQLKSFSKTVEIEKYDFYLQRCLDYIKGNLKNMGPLVGRKEAVYSRYIEIILQHSLCIANEITEKHVFLEPECEIIGVEASGDVDYTFRLSKISSGPEEVVCITKAKRNTEEIGIVQNIVQLESAF</sequence>
<name>A0A397VDG3_9GLOM</name>
<dbReference type="Gene3D" id="1.10.150.50">
    <property type="entry name" value="Transcription Factor, Ets-1"/>
    <property type="match status" value="1"/>
</dbReference>
<proteinExistence type="predicted"/>
<dbReference type="InterPro" id="IPR013761">
    <property type="entry name" value="SAM/pointed_sf"/>
</dbReference>
<accession>A0A397VDG3</accession>
<gene>
    <name evidence="2" type="ORF">C2G38_2180699</name>
</gene>
<feature type="domain" description="SAM" evidence="1">
    <location>
        <begin position="73"/>
        <end position="143"/>
    </location>
</feature>
<dbReference type="EMBL" id="QKWP01000448">
    <property type="protein sequence ID" value="RIB19881.1"/>
    <property type="molecule type" value="Genomic_DNA"/>
</dbReference>
<dbReference type="Proteomes" id="UP000266673">
    <property type="component" value="Unassembled WGS sequence"/>
</dbReference>
<evidence type="ECO:0000259" key="1">
    <source>
        <dbReference type="SMART" id="SM00454"/>
    </source>
</evidence>
<comment type="caution">
    <text evidence="2">The sequence shown here is derived from an EMBL/GenBank/DDBJ whole genome shotgun (WGS) entry which is preliminary data.</text>
</comment>
<reference evidence="2 3" key="1">
    <citation type="submission" date="2018-06" db="EMBL/GenBank/DDBJ databases">
        <title>Comparative genomics reveals the genomic features of Rhizophagus irregularis, R. cerebriforme, R. diaphanum and Gigaspora rosea, and their symbiotic lifestyle signature.</title>
        <authorList>
            <person name="Morin E."/>
            <person name="San Clemente H."/>
            <person name="Chen E.C.H."/>
            <person name="De La Providencia I."/>
            <person name="Hainaut M."/>
            <person name="Kuo A."/>
            <person name="Kohler A."/>
            <person name="Murat C."/>
            <person name="Tang N."/>
            <person name="Roy S."/>
            <person name="Loubradou J."/>
            <person name="Henrissat B."/>
            <person name="Grigoriev I.V."/>
            <person name="Corradi N."/>
            <person name="Roux C."/>
            <person name="Martin F.M."/>
        </authorList>
    </citation>
    <scope>NUCLEOTIDE SEQUENCE [LARGE SCALE GENOMIC DNA]</scope>
    <source>
        <strain evidence="2 3">DAOM 194757</strain>
    </source>
</reference>
<dbReference type="OrthoDB" id="2445685at2759"/>